<dbReference type="Proteomes" id="UP001589608">
    <property type="component" value="Unassembled WGS sequence"/>
</dbReference>
<keyword evidence="2" id="KW-1133">Transmembrane helix</keyword>
<feature type="transmembrane region" description="Helical" evidence="2">
    <location>
        <begin position="371"/>
        <end position="393"/>
    </location>
</feature>
<organism evidence="4 5">
    <name type="scientific">Dactylosporangium vinaceum</name>
    <dbReference type="NCBI Taxonomy" id="53362"/>
    <lineage>
        <taxon>Bacteria</taxon>
        <taxon>Bacillati</taxon>
        <taxon>Actinomycetota</taxon>
        <taxon>Actinomycetes</taxon>
        <taxon>Micromonosporales</taxon>
        <taxon>Micromonosporaceae</taxon>
        <taxon>Dactylosporangium</taxon>
    </lineage>
</organism>
<feature type="region of interest" description="Disordered" evidence="1">
    <location>
        <begin position="407"/>
        <end position="440"/>
    </location>
</feature>
<dbReference type="InterPro" id="IPR046278">
    <property type="entry name" value="DUF6311"/>
</dbReference>
<feature type="transmembrane region" description="Helical" evidence="2">
    <location>
        <begin position="231"/>
        <end position="251"/>
    </location>
</feature>
<keyword evidence="5" id="KW-1185">Reference proteome</keyword>
<dbReference type="RefSeq" id="WP_223093625.1">
    <property type="nucleotide sequence ID" value="NZ_CP061913.1"/>
</dbReference>
<evidence type="ECO:0000313" key="4">
    <source>
        <dbReference type="EMBL" id="MFB9443570.1"/>
    </source>
</evidence>
<feature type="transmembrane region" description="Helical" evidence="2">
    <location>
        <begin position="203"/>
        <end position="219"/>
    </location>
</feature>
<evidence type="ECO:0000259" key="3">
    <source>
        <dbReference type="Pfam" id="PF19830"/>
    </source>
</evidence>
<evidence type="ECO:0000256" key="2">
    <source>
        <dbReference type="SAM" id="Phobius"/>
    </source>
</evidence>
<protein>
    <submittedName>
        <fullName evidence="4">DUF6541 family protein</fullName>
    </submittedName>
</protein>
<evidence type="ECO:0000313" key="5">
    <source>
        <dbReference type="Proteomes" id="UP001589608"/>
    </source>
</evidence>
<reference evidence="4 5" key="1">
    <citation type="submission" date="2024-09" db="EMBL/GenBank/DDBJ databases">
        <authorList>
            <person name="Sun Q."/>
            <person name="Mori K."/>
        </authorList>
    </citation>
    <scope>NUCLEOTIDE SEQUENCE [LARGE SCALE GENOMIC DNA]</scope>
    <source>
        <strain evidence="4 5">JCM 3307</strain>
    </source>
</reference>
<sequence>MKFGEKTREVRAAAAALLSYVVCSVLVLQHLWADPQGRMFADNAQDQIFFEWVLTHAARLFTHGDNPFFTDQLNAPDGVNLMANTSVLGLALPFAPITLLFGAGVTLVLMDTIALAGTAIAWYFILSRHVVRSRAAAYIGGLFCGFAPSMISQSTAHPNIAGQFLIPFIVWNILRLREPGSAVRRGLVLGAVVLYQCFINEEVLFLTAVALLIFLLAYLHPREYLPSVRAALPAILIGAAAAGVLLAYPLYHQFFGPQAYRGLPDFVHGFSTDLASFKEFSRRSIMAPDDLSVIDKMGGPTEENTFFGWPLLGLLLAGTVALWRQRAARALFITALVFSLLSLGTVIKYKGEETGWHGPWNWVHELPLFDSVVPTRMGVAIAPLLGVILAMVVDRFIVGLPATSAEPVPAGPDADDAADGPLGGDAGGVGGGSGGGGGGTLVADESALPETSEGAVGVKTDVRPQAEETTPVARWLWAAALAIALVPLIPTPQPASPRAPIPAFFSTNAWRAEIPENSTVVAIPLGWFEGLDAMRWSTAAGLDFKIAGGYFLVPNPDDPEKVAIFNAPTRPTMQLMNSAATDGTVPVITPDQKAMAKLDLAYWKADYLVLPDQHGNSEAVRQTADQLFGPGKHVVDVWVYKVTS</sequence>
<feature type="transmembrane region" description="Helical" evidence="2">
    <location>
        <begin position="97"/>
        <end position="123"/>
    </location>
</feature>
<dbReference type="EMBL" id="JBHMCA010000022">
    <property type="protein sequence ID" value="MFB9443570.1"/>
    <property type="molecule type" value="Genomic_DNA"/>
</dbReference>
<feature type="transmembrane region" description="Helical" evidence="2">
    <location>
        <begin position="330"/>
        <end position="351"/>
    </location>
</feature>
<dbReference type="Pfam" id="PF19830">
    <property type="entry name" value="DUF6311"/>
    <property type="match status" value="1"/>
</dbReference>
<keyword evidence="2" id="KW-0472">Membrane</keyword>
<feature type="domain" description="DUF6311" evidence="3">
    <location>
        <begin position="67"/>
        <end position="353"/>
    </location>
</feature>
<accession>A0ABV5M3Y4</accession>
<comment type="caution">
    <text evidence="4">The sequence shown here is derived from an EMBL/GenBank/DDBJ whole genome shotgun (WGS) entry which is preliminary data.</text>
</comment>
<evidence type="ECO:0000256" key="1">
    <source>
        <dbReference type="SAM" id="MobiDB-lite"/>
    </source>
</evidence>
<keyword evidence="2" id="KW-0812">Transmembrane</keyword>
<gene>
    <name evidence="4" type="ORF">ACFFTR_10790</name>
</gene>
<feature type="transmembrane region" description="Helical" evidence="2">
    <location>
        <begin position="12"/>
        <end position="32"/>
    </location>
</feature>
<name>A0ABV5M3Y4_9ACTN</name>
<feature type="compositionally biased region" description="Gly residues" evidence="1">
    <location>
        <begin position="421"/>
        <end position="440"/>
    </location>
</feature>
<feature type="transmembrane region" description="Helical" evidence="2">
    <location>
        <begin position="306"/>
        <end position="323"/>
    </location>
</feature>
<proteinExistence type="predicted"/>
<feature type="transmembrane region" description="Helical" evidence="2">
    <location>
        <begin position="135"/>
        <end position="151"/>
    </location>
</feature>